<organism evidence="1 2">
    <name type="scientific">Escherichia coli TA447</name>
    <dbReference type="NCBI Taxonomy" id="656447"/>
    <lineage>
        <taxon>Bacteria</taxon>
        <taxon>Pseudomonadati</taxon>
        <taxon>Pseudomonadota</taxon>
        <taxon>Gammaproteobacteria</taxon>
        <taxon>Enterobacterales</taxon>
        <taxon>Enterobacteriaceae</taxon>
        <taxon>Escherichia</taxon>
    </lineage>
</organism>
<dbReference type="AlphaFoldDB" id="A0A1X3ITQ4"/>
<proteinExistence type="predicted"/>
<name>A0A1X3ITQ4_ECOLX</name>
<dbReference type="EMBL" id="ADIZ01000046">
    <property type="protein sequence ID" value="OSK88079.1"/>
    <property type="molecule type" value="Genomic_DNA"/>
</dbReference>
<protein>
    <submittedName>
        <fullName evidence="1">Uncharacterized protein</fullName>
    </submittedName>
</protein>
<accession>A0A1X3ITQ4</accession>
<evidence type="ECO:0000313" key="2">
    <source>
        <dbReference type="Proteomes" id="UP000193942"/>
    </source>
</evidence>
<evidence type="ECO:0000313" key="1">
    <source>
        <dbReference type="EMBL" id="OSK88079.1"/>
    </source>
</evidence>
<dbReference type="RefSeq" id="WP_085453363.1">
    <property type="nucleotide sequence ID" value="NZ_ADIZ01000046.1"/>
</dbReference>
<comment type="caution">
    <text evidence="1">The sequence shown here is derived from an EMBL/GenBank/DDBJ whole genome shotgun (WGS) entry which is preliminary data.</text>
</comment>
<sequence length="253" mass="29078">MKYIILLSISFLMSFKTYATQYYSILRGNQQIVFKSTFPGILNLNNNQEGQIYSAGLLFNVESYEYTSKLSTLKKRLQYEKNKKLKSQLQLKIAKEEFEKGFIPLNELDEIKEKTTDISLKIYEIESEIYHLKQLLPMNSPRIDAKYIIRNIYSADGVYVKSGEDILKIETLDAYHLDIKFDPSSLTGNIKNKEIRVRSLTGGFSGKAVVTKIFNPDNNNGIYGLKIASLRVETDSQELSDYLDTTFEVIIND</sequence>
<reference evidence="1 2" key="1">
    <citation type="submission" date="2010-04" db="EMBL/GenBank/DDBJ databases">
        <title>The Genome Sequence of Escherichia coli TA447.</title>
        <authorList>
            <consortium name="The Broad Institute Genome Sequencing Platform"/>
            <consortium name="The Broad Institute Genome Sequencing Center for Infectious Disease"/>
            <person name="Feldgarden M."/>
            <person name="Gordon D.M."/>
            <person name="Johnson J.R."/>
            <person name="Johnston B.D."/>
            <person name="Young S."/>
            <person name="Zeng Q."/>
            <person name="Koehrsen M."/>
            <person name="Alvarado L."/>
            <person name="Berlin A.M."/>
            <person name="Borenstein D."/>
            <person name="Chapman S.B."/>
            <person name="Chen Z."/>
            <person name="Engels R."/>
            <person name="Freedman E."/>
            <person name="Gellesch M."/>
            <person name="Goldberg J."/>
            <person name="Griggs A."/>
            <person name="Gujja S."/>
            <person name="Heilman E.R."/>
            <person name="Heiman D.I."/>
            <person name="Hepburn T.A."/>
            <person name="Howarth C."/>
            <person name="Jen D."/>
            <person name="Larson L."/>
            <person name="Mehta T."/>
            <person name="Park D."/>
            <person name="Pearson M."/>
            <person name="Richards J."/>
            <person name="Roberts A."/>
            <person name="Saif S."/>
            <person name="Shea T.D."/>
            <person name="Shenoy N."/>
            <person name="Sisk P."/>
            <person name="Stolte C."/>
            <person name="Sykes S.N."/>
            <person name="Walk T."/>
            <person name="White J."/>
            <person name="Yandava C."/>
            <person name="Haas B."/>
            <person name="Henn M.R."/>
            <person name="Nusbaum C."/>
            <person name="Birren B."/>
        </authorList>
    </citation>
    <scope>NUCLEOTIDE SEQUENCE [LARGE SCALE GENOMIC DNA]</scope>
    <source>
        <strain evidence="1 2">TA447</strain>
    </source>
</reference>
<gene>
    <name evidence="1" type="ORF">ECXG_04278</name>
</gene>
<dbReference type="Proteomes" id="UP000193942">
    <property type="component" value="Unassembled WGS sequence"/>
</dbReference>